<evidence type="ECO:0000313" key="4">
    <source>
        <dbReference type="Proteomes" id="UP000693946"/>
    </source>
</evidence>
<evidence type="ECO:0000256" key="2">
    <source>
        <dbReference type="SAM" id="MobiDB-lite"/>
    </source>
</evidence>
<protein>
    <submittedName>
        <fullName evidence="3">Apolipo L domain-containing 1 Vascular early response protein</fullName>
    </submittedName>
</protein>
<dbReference type="AlphaFoldDB" id="A0AAV6QV12"/>
<dbReference type="PANTHER" id="PTHR14096:SF64">
    <property type="match status" value="1"/>
</dbReference>
<organism evidence="3 4">
    <name type="scientific">Solea senegalensis</name>
    <name type="common">Senegalese sole</name>
    <dbReference type="NCBI Taxonomy" id="28829"/>
    <lineage>
        <taxon>Eukaryota</taxon>
        <taxon>Metazoa</taxon>
        <taxon>Chordata</taxon>
        <taxon>Craniata</taxon>
        <taxon>Vertebrata</taxon>
        <taxon>Euteleostomi</taxon>
        <taxon>Actinopterygii</taxon>
        <taxon>Neopterygii</taxon>
        <taxon>Teleostei</taxon>
        <taxon>Neoteleostei</taxon>
        <taxon>Acanthomorphata</taxon>
        <taxon>Carangaria</taxon>
        <taxon>Pleuronectiformes</taxon>
        <taxon>Pleuronectoidei</taxon>
        <taxon>Soleidae</taxon>
        <taxon>Solea</taxon>
    </lineage>
</organism>
<evidence type="ECO:0000313" key="3">
    <source>
        <dbReference type="EMBL" id="KAG7496881.1"/>
    </source>
</evidence>
<dbReference type="GO" id="GO:0008289">
    <property type="term" value="F:lipid binding"/>
    <property type="evidence" value="ECO:0007669"/>
    <property type="project" value="InterPro"/>
</dbReference>
<feature type="compositionally biased region" description="Pro residues" evidence="2">
    <location>
        <begin position="472"/>
        <end position="485"/>
    </location>
</feature>
<feature type="compositionally biased region" description="Pro residues" evidence="2">
    <location>
        <begin position="494"/>
        <end position="504"/>
    </location>
</feature>
<dbReference type="EMBL" id="JAGKHQ010000015">
    <property type="protein sequence ID" value="KAG7496881.1"/>
    <property type="molecule type" value="Genomic_DNA"/>
</dbReference>
<dbReference type="InterPro" id="IPR008405">
    <property type="entry name" value="ApoL"/>
</dbReference>
<comment type="similarity">
    <text evidence="1">Belongs to the apolipoprotein L family.</text>
</comment>
<feature type="compositionally biased region" description="Polar residues" evidence="2">
    <location>
        <begin position="200"/>
        <end position="213"/>
    </location>
</feature>
<dbReference type="Proteomes" id="UP000693946">
    <property type="component" value="Linkage Group LG3"/>
</dbReference>
<feature type="compositionally biased region" description="Polar residues" evidence="2">
    <location>
        <begin position="348"/>
        <end position="373"/>
    </location>
</feature>
<sequence length="1277" mass="141060">MRGDTATENDVEEEGTSATEAASEERRPSIVALQNMLKRVSQSPFQSQHKDGEPLRDVSAATDNSQLHLEQNALSSAAPSDASPTNTGVYADSSRVNPFYAYYLESGSKGHATEDEGMKTYSEPEKDFTSNPMQSTLAQKASASGHLRSPDVFNANTTPQTQDPFKSLWSKNSGEGGDLFKDSKTVDLQSKAQAKEENLRQPTTGNRIFTSLTNEDDLFPAFPKNKQESSSESNWHSQRSSKELYDVFSSSSTNTSDCFPSPLAKDLFKDISSLEDPFGATPSKQYNAFPDMSNGTPDIFQPLYSKTNSNDVFETSSSSTASKASFPRSSFNGSSIFPDSLEDPFATPLSNQSDTLHISNGTPDISQPLSSKTNGKDLFETNPSDAASEAVFRRPSLNVPSGVKSEKLPPNLFRAASSVSPPAVPPKPSNNSHPQGTKHAILQPTPFSQAMKAPVSPDQSPELNHTFRRPPRPLPRTRPPRAQKPPRPEKPQRPENPPTPPPKPIQHEPAAPKMSPKLAFKPLPMPVFPRKPKKTDVEPSNYVVFEDILLIGQERCVEDWPEDSPQLNPKFKPSGKLRLRRESMKMRSDSDGGSGEDLDGYGTQSKKKDKKFKMSLLSRRGSKDKFPDGMQKGGTLPNPRKSSKDYFSEVHMAEEDEDGLDYRKKPLKTKVNQLLRRASTVSSVPEGKKMNGRLPQESKGKVLDDSAGEDDYGGEANHGEGRKSGMKSKFVPQRGFTVSGQKNDDEPKGAHGYMPRNGSKEKSLHDDDVGSYAKKSQDYAFEDIEEMKAHSLQSHNKAAFMEDKHVQHPDYFSPGLYGDEDPCGMDDRRPKKPSKMTFPVSSRRSSKEDMLDDFSPQKKGSFSAEELDDETKTFKHKGFNSRKSKANHVPGTHRMRDEPVGRSHYAPQQAAFTEDQITGNDFTSAEDSNDYVDDEIRKPKKSSKLKGLKVFRTKSKSTNLSEAATSDYLSEAAQAEWTAAQKDSAVGDFEDDEEEGDTDSLMEWWHTVEQWDELPSDDEGHATEDEAKSFAVLSDKVQRGLRVFHQVFTERAEFLWLAIITLHTIADDISEYHEKAKKVVISGGTTSAAGGATAIVGLALAPFTFGASLVVTAIGVGIATAGGITSASAAISDNLHNTQDRKKMEIVLQEYEVHLHDIGKILHFVDRAVYRLRGHPFLRSGTQHYSSDWETRRAVQVVAAVDRPVMRAVELIDDALAMLRGLFKEMDSYFVKESRELKKGCRKEVVGQIKTAANKLNDSLVELNAIREELQDATGSA</sequence>
<feature type="region of interest" description="Disordered" evidence="2">
    <location>
        <begin position="671"/>
        <end position="771"/>
    </location>
</feature>
<dbReference type="PANTHER" id="PTHR14096">
    <property type="entry name" value="APOLIPOPROTEIN L"/>
    <property type="match status" value="1"/>
</dbReference>
<name>A0AAV6QV12_SOLSE</name>
<feature type="region of interest" description="Disordered" evidence="2">
    <location>
        <begin position="279"/>
        <end position="305"/>
    </location>
</feature>
<feature type="region of interest" description="Disordered" evidence="2">
    <location>
        <begin position="342"/>
        <end position="536"/>
    </location>
</feature>
<dbReference type="GO" id="GO:0006869">
    <property type="term" value="P:lipid transport"/>
    <property type="evidence" value="ECO:0007669"/>
    <property type="project" value="InterPro"/>
</dbReference>
<reference evidence="3 4" key="1">
    <citation type="journal article" date="2021" name="Sci. Rep.">
        <title>Chromosome anchoring in Senegalese sole (Solea senegalensis) reveals sex-associated markers and genome rearrangements in flatfish.</title>
        <authorList>
            <person name="Guerrero-Cozar I."/>
            <person name="Gomez-Garrido J."/>
            <person name="Berbel C."/>
            <person name="Martinez-Blanch J.F."/>
            <person name="Alioto T."/>
            <person name="Claros M.G."/>
            <person name="Gagnaire P.A."/>
            <person name="Manchado M."/>
        </authorList>
    </citation>
    <scope>NUCLEOTIDE SEQUENCE [LARGE SCALE GENOMIC DNA]</scope>
    <source>
        <strain evidence="3">Sse05_10M</strain>
    </source>
</reference>
<keyword evidence="4" id="KW-1185">Reference proteome</keyword>
<feature type="compositionally biased region" description="Basic and acidic residues" evidence="2">
    <location>
        <begin position="111"/>
        <end position="128"/>
    </location>
</feature>
<feature type="compositionally biased region" description="Basic and acidic residues" evidence="2">
    <location>
        <begin position="580"/>
        <end position="590"/>
    </location>
</feature>
<feature type="compositionally biased region" description="Polar residues" evidence="2">
    <location>
        <begin position="154"/>
        <end position="173"/>
    </location>
</feature>
<feature type="compositionally biased region" description="Acidic residues" evidence="2">
    <location>
        <begin position="988"/>
        <end position="999"/>
    </location>
</feature>
<feature type="region of interest" description="Disordered" evidence="2">
    <location>
        <begin position="805"/>
        <end position="936"/>
    </location>
</feature>
<comment type="caution">
    <text evidence="3">The sequence shown here is derived from an EMBL/GenBank/DDBJ whole genome shotgun (WGS) entry which is preliminary data.</text>
</comment>
<feature type="region of interest" description="Disordered" evidence="2">
    <location>
        <begin position="1"/>
        <end position="91"/>
    </location>
</feature>
<accession>A0AAV6QV12</accession>
<feature type="compositionally biased region" description="Polar residues" evidence="2">
    <location>
        <begin position="915"/>
        <end position="926"/>
    </location>
</feature>
<feature type="compositionally biased region" description="Low complexity" evidence="2">
    <location>
        <begin position="73"/>
        <end position="84"/>
    </location>
</feature>
<dbReference type="Pfam" id="PF05461">
    <property type="entry name" value="ApoL"/>
    <property type="match status" value="1"/>
</dbReference>
<feature type="compositionally biased region" description="Basic and acidic residues" evidence="2">
    <location>
        <begin position="758"/>
        <end position="768"/>
    </location>
</feature>
<feature type="compositionally biased region" description="Polar residues" evidence="2">
    <location>
        <begin position="129"/>
        <end position="142"/>
    </location>
</feature>
<feature type="region of interest" description="Disordered" evidence="2">
    <location>
        <begin position="559"/>
        <end position="645"/>
    </location>
</feature>
<dbReference type="GO" id="GO:0016020">
    <property type="term" value="C:membrane"/>
    <property type="evidence" value="ECO:0007669"/>
    <property type="project" value="TreeGrafter"/>
</dbReference>
<feature type="region of interest" description="Disordered" evidence="2">
    <location>
        <begin position="109"/>
        <end position="239"/>
    </location>
</feature>
<evidence type="ECO:0000256" key="1">
    <source>
        <dbReference type="ARBA" id="ARBA00010090"/>
    </source>
</evidence>
<dbReference type="GO" id="GO:0005576">
    <property type="term" value="C:extracellular region"/>
    <property type="evidence" value="ECO:0007669"/>
    <property type="project" value="InterPro"/>
</dbReference>
<dbReference type="GO" id="GO:0042157">
    <property type="term" value="P:lipoprotein metabolic process"/>
    <property type="evidence" value="ECO:0007669"/>
    <property type="project" value="InterPro"/>
</dbReference>
<feature type="compositionally biased region" description="Polar residues" evidence="2">
    <location>
        <begin position="228"/>
        <end position="238"/>
    </location>
</feature>
<proteinExistence type="inferred from homology"/>
<feature type="compositionally biased region" description="Basic residues" evidence="2">
    <location>
        <begin position="874"/>
        <end position="886"/>
    </location>
</feature>
<feature type="region of interest" description="Disordered" evidence="2">
    <location>
        <begin position="979"/>
        <end position="999"/>
    </location>
</feature>
<gene>
    <name evidence="3" type="ORF">JOB18_027034</name>
</gene>